<reference evidence="1" key="1">
    <citation type="submission" date="2019-10" db="EMBL/GenBank/DDBJ databases">
        <authorList>
            <consortium name="DOE Joint Genome Institute"/>
            <person name="Kuo A."/>
            <person name="Miyauchi S."/>
            <person name="Kiss E."/>
            <person name="Drula E."/>
            <person name="Kohler A."/>
            <person name="Sanchez-Garcia M."/>
            <person name="Andreopoulos B."/>
            <person name="Barry K.W."/>
            <person name="Bonito G."/>
            <person name="Buee M."/>
            <person name="Carver A."/>
            <person name="Chen C."/>
            <person name="Cichocki N."/>
            <person name="Clum A."/>
            <person name="Culley D."/>
            <person name="Crous P.W."/>
            <person name="Fauchery L."/>
            <person name="Girlanda M."/>
            <person name="Hayes R."/>
            <person name="Keri Z."/>
            <person name="LaButti K."/>
            <person name="Lipzen A."/>
            <person name="Lombard V."/>
            <person name="Magnuson J."/>
            <person name="Maillard F."/>
            <person name="Morin E."/>
            <person name="Murat C."/>
            <person name="Nolan M."/>
            <person name="Ohm R."/>
            <person name="Pangilinan J."/>
            <person name="Pereira M."/>
            <person name="Perotto S."/>
            <person name="Peter M."/>
            <person name="Riley R."/>
            <person name="Sitrit Y."/>
            <person name="Stielow B."/>
            <person name="Szollosi G."/>
            <person name="Zifcakova L."/>
            <person name="Stursova M."/>
            <person name="Spatafora J.W."/>
            <person name="Tedersoo L."/>
            <person name="Vaario L.-M."/>
            <person name="Yamada A."/>
            <person name="Yan M."/>
            <person name="Wang P."/>
            <person name="Xu J."/>
            <person name="Bruns T."/>
            <person name="Baldrian P."/>
            <person name="Vilgalys R."/>
            <person name="Henrissat B."/>
            <person name="Grigoriev I.V."/>
            <person name="Hibbett D."/>
            <person name="Nagy L.G."/>
            <person name="Martin F.M."/>
        </authorList>
    </citation>
    <scope>NUCLEOTIDE SEQUENCE</scope>
    <source>
        <strain evidence="1">BED1</strain>
    </source>
</reference>
<reference evidence="1" key="2">
    <citation type="journal article" date="2020" name="Nat. Commun.">
        <title>Large-scale genome sequencing of mycorrhizal fungi provides insights into the early evolution of symbiotic traits.</title>
        <authorList>
            <person name="Miyauchi S."/>
            <person name="Kiss E."/>
            <person name="Kuo A."/>
            <person name="Drula E."/>
            <person name="Kohler A."/>
            <person name="Sanchez-Garcia M."/>
            <person name="Morin E."/>
            <person name="Andreopoulos B."/>
            <person name="Barry K.W."/>
            <person name="Bonito G."/>
            <person name="Buee M."/>
            <person name="Carver A."/>
            <person name="Chen C."/>
            <person name="Cichocki N."/>
            <person name="Clum A."/>
            <person name="Culley D."/>
            <person name="Crous P.W."/>
            <person name="Fauchery L."/>
            <person name="Girlanda M."/>
            <person name="Hayes R.D."/>
            <person name="Keri Z."/>
            <person name="LaButti K."/>
            <person name="Lipzen A."/>
            <person name="Lombard V."/>
            <person name="Magnuson J."/>
            <person name="Maillard F."/>
            <person name="Murat C."/>
            <person name="Nolan M."/>
            <person name="Ohm R.A."/>
            <person name="Pangilinan J."/>
            <person name="Pereira M.F."/>
            <person name="Perotto S."/>
            <person name="Peter M."/>
            <person name="Pfister S."/>
            <person name="Riley R."/>
            <person name="Sitrit Y."/>
            <person name="Stielow J.B."/>
            <person name="Szollosi G."/>
            <person name="Zifcakova L."/>
            <person name="Stursova M."/>
            <person name="Spatafora J.W."/>
            <person name="Tedersoo L."/>
            <person name="Vaario L.M."/>
            <person name="Yamada A."/>
            <person name="Yan M."/>
            <person name="Wang P."/>
            <person name="Xu J."/>
            <person name="Bruns T."/>
            <person name="Baldrian P."/>
            <person name="Vilgalys R."/>
            <person name="Dunand C."/>
            <person name="Henrissat B."/>
            <person name="Grigoriev I.V."/>
            <person name="Hibbett D."/>
            <person name="Nagy L.G."/>
            <person name="Martin F.M."/>
        </authorList>
    </citation>
    <scope>NUCLEOTIDE SEQUENCE</scope>
    <source>
        <strain evidence="1">BED1</strain>
    </source>
</reference>
<name>A0AAD4C6W8_BOLED</name>
<accession>A0AAD4C6W8</accession>
<comment type="caution">
    <text evidence="1">The sequence shown here is derived from an EMBL/GenBank/DDBJ whole genome shotgun (WGS) entry which is preliminary data.</text>
</comment>
<keyword evidence="2" id="KW-1185">Reference proteome</keyword>
<dbReference type="AlphaFoldDB" id="A0AAD4C6W8"/>
<protein>
    <submittedName>
        <fullName evidence="1">Uncharacterized protein</fullName>
    </submittedName>
</protein>
<proteinExistence type="predicted"/>
<sequence>MQHDLHYKFDALRLWFESTDQLGHYEKGFICSLCRTPELSPIIVNLKSQLVHMSGAAGLFDQLEWEAEEEVGEQDVKEWDVNK</sequence>
<dbReference type="EMBL" id="WHUW01000002">
    <property type="protein sequence ID" value="KAF8450899.1"/>
    <property type="molecule type" value="Genomic_DNA"/>
</dbReference>
<evidence type="ECO:0000313" key="2">
    <source>
        <dbReference type="Proteomes" id="UP001194468"/>
    </source>
</evidence>
<dbReference type="Proteomes" id="UP001194468">
    <property type="component" value="Unassembled WGS sequence"/>
</dbReference>
<gene>
    <name evidence="1" type="ORF">L210DRAFT_3521529</name>
</gene>
<evidence type="ECO:0000313" key="1">
    <source>
        <dbReference type="EMBL" id="KAF8450899.1"/>
    </source>
</evidence>
<organism evidence="1 2">
    <name type="scientific">Boletus edulis BED1</name>
    <dbReference type="NCBI Taxonomy" id="1328754"/>
    <lineage>
        <taxon>Eukaryota</taxon>
        <taxon>Fungi</taxon>
        <taxon>Dikarya</taxon>
        <taxon>Basidiomycota</taxon>
        <taxon>Agaricomycotina</taxon>
        <taxon>Agaricomycetes</taxon>
        <taxon>Agaricomycetidae</taxon>
        <taxon>Boletales</taxon>
        <taxon>Boletineae</taxon>
        <taxon>Boletaceae</taxon>
        <taxon>Boletoideae</taxon>
        <taxon>Boletus</taxon>
    </lineage>
</organism>